<dbReference type="Gene3D" id="3.20.20.140">
    <property type="entry name" value="Metal-dependent hydrolases"/>
    <property type="match status" value="1"/>
</dbReference>
<dbReference type="InterPro" id="IPR011059">
    <property type="entry name" value="Metal-dep_hydrolase_composite"/>
</dbReference>
<evidence type="ECO:0000259" key="1">
    <source>
        <dbReference type="Pfam" id="PF07969"/>
    </source>
</evidence>
<gene>
    <name evidence="2" type="ORF">AX660_17585</name>
</gene>
<dbReference type="CDD" id="cd01300">
    <property type="entry name" value="YtcJ_like"/>
    <property type="match status" value="1"/>
</dbReference>
<dbReference type="STRING" id="1799789.AX660_17585"/>
<dbReference type="Gene3D" id="2.30.40.10">
    <property type="entry name" value="Urease, subunit C, domain 1"/>
    <property type="match status" value="1"/>
</dbReference>
<dbReference type="RefSeq" id="WP_068378248.1">
    <property type="nucleotide sequence ID" value="NZ_LSNE01000007.1"/>
</dbReference>
<dbReference type="PANTHER" id="PTHR22642">
    <property type="entry name" value="IMIDAZOLONEPROPIONASE"/>
    <property type="match status" value="1"/>
</dbReference>
<proteinExistence type="predicted"/>
<dbReference type="Proteomes" id="UP000070299">
    <property type="component" value="Unassembled WGS sequence"/>
</dbReference>
<dbReference type="InterPro" id="IPR033932">
    <property type="entry name" value="YtcJ-like"/>
</dbReference>
<dbReference type="PROSITE" id="PS51257">
    <property type="entry name" value="PROKAR_LIPOPROTEIN"/>
    <property type="match status" value="1"/>
</dbReference>
<reference evidence="3" key="1">
    <citation type="submission" date="2016-02" db="EMBL/GenBank/DDBJ databases">
        <authorList>
            <person name="Schultz-Johansen M."/>
            <person name="Glaring M.A."/>
            <person name="Bech P.K."/>
            <person name="Stougaard P."/>
        </authorList>
    </citation>
    <scope>NUCLEOTIDE SEQUENCE [LARGE SCALE GENOMIC DNA]</scope>
    <source>
        <strain evidence="3">S66</strain>
    </source>
</reference>
<name>A0A135ZZ81_9ALTE</name>
<dbReference type="InterPro" id="IPR032466">
    <property type="entry name" value="Metal_Hydrolase"/>
</dbReference>
<dbReference type="PANTHER" id="PTHR22642:SF2">
    <property type="entry name" value="PROTEIN LONG AFTER FAR-RED 3"/>
    <property type="match status" value="1"/>
</dbReference>
<evidence type="ECO:0000313" key="3">
    <source>
        <dbReference type="Proteomes" id="UP000070299"/>
    </source>
</evidence>
<organism evidence="2 3">
    <name type="scientific">Paraglaciecola hydrolytica</name>
    <dbReference type="NCBI Taxonomy" id="1799789"/>
    <lineage>
        <taxon>Bacteria</taxon>
        <taxon>Pseudomonadati</taxon>
        <taxon>Pseudomonadota</taxon>
        <taxon>Gammaproteobacteria</taxon>
        <taxon>Alteromonadales</taxon>
        <taxon>Alteromonadaceae</taxon>
        <taxon>Paraglaciecola</taxon>
    </lineage>
</organism>
<dbReference type="InterPro" id="IPR013108">
    <property type="entry name" value="Amidohydro_3"/>
</dbReference>
<feature type="domain" description="Amidohydrolase 3" evidence="1">
    <location>
        <begin position="77"/>
        <end position="561"/>
    </location>
</feature>
<keyword evidence="3" id="KW-1185">Reference proteome</keyword>
<dbReference type="Pfam" id="PF07969">
    <property type="entry name" value="Amidohydro_3"/>
    <property type="match status" value="1"/>
</dbReference>
<dbReference type="Gene3D" id="3.10.310.70">
    <property type="match status" value="1"/>
</dbReference>
<accession>A0A135ZZ81</accession>
<dbReference type="AlphaFoldDB" id="A0A135ZZ81"/>
<dbReference type="GO" id="GO:0016810">
    <property type="term" value="F:hydrolase activity, acting on carbon-nitrogen (but not peptide) bonds"/>
    <property type="evidence" value="ECO:0007669"/>
    <property type="project" value="InterPro"/>
</dbReference>
<sequence>MQIKAVVCGLSIVFLAACQTFKPGADLILLDARINTQDAAQHLAQAIAIKDGRIIAIGTNAQALQAQGHNSQVVRMAGKMVLPGLIDSHIHSIEGALAMNACSMDDEKLSIEQLSEKIHACDQQQPGDDWLQVLNVRGVGTVLDRYILDGILSHRPLWLVSTDAHVAWGNNKALELAGVDGTTVAPSTGKISHDSKGEPTGMFRDGATALVSKHIPPMPLQQRVDALSETLKQFQQTGITAFLEANSNAQSIETFCALYQQGKLTASVTIALGSDGTADDAEFSRLLDLKNQAEQCGVKADTIKLFADGVMEFPTQTAGLLSPYFDIEGKTTSNSGELYLPPTQLNQFVLMAAERGFSLHVHAIGDGAVREVFDAFTLLRQQAPTSDTRLSMAHLQLIDPSDFKRFAELDVIASVQLLWAQPDEYSFDAIAPYLGEDRQRLVYPAASLLNQGATLAGGSDWNVSSFNPFAAIAIGQSRLNAEHPEYAGLNVNEALTTEQLLTAYTINAAKVLGQQNNIGSLQVGKQADLIVLAAPIDNNSSAFDITATQVLATVIKGRVVFGELIQTSKN</sequence>
<dbReference type="OrthoDB" id="9031471at2"/>
<dbReference type="SUPFAM" id="SSF51338">
    <property type="entry name" value="Composite domain of metallo-dependent hydrolases"/>
    <property type="match status" value="1"/>
</dbReference>
<protein>
    <recommendedName>
        <fullName evidence="1">Amidohydrolase 3 domain-containing protein</fullName>
    </recommendedName>
</protein>
<comment type="caution">
    <text evidence="2">The sequence shown here is derived from an EMBL/GenBank/DDBJ whole genome shotgun (WGS) entry which is preliminary data.</text>
</comment>
<dbReference type="SUPFAM" id="SSF51556">
    <property type="entry name" value="Metallo-dependent hydrolases"/>
    <property type="match status" value="1"/>
</dbReference>
<dbReference type="EMBL" id="LSNE01000007">
    <property type="protein sequence ID" value="KXI28190.1"/>
    <property type="molecule type" value="Genomic_DNA"/>
</dbReference>
<evidence type="ECO:0000313" key="2">
    <source>
        <dbReference type="EMBL" id="KXI28190.1"/>
    </source>
</evidence>